<keyword evidence="3" id="KW-0378">Hydrolase</keyword>
<evidence type="ECO:0000256" key="5">
    <source>
        <dbReference type="PIRSR" id="PIRSR001220-2"/>
    </source>
</evidence>
<dbReference type="Gene3D" id="3.40.50.1170">
    <property type="entry name" value="L-asparaginase, N-terminal domain"/>
    <property type="match status" value="1"/>
</dbReference>
<comment type="similarity">
    <text evidence="1">Belongs to the asparaginase 1 family.</text>
</comment>
<evidence type="ECO:0000256" key="2">
    <source>
        <dbReference type="ARBA" id="ARBA00012920"/>
    </source>
</evidence>
<dbReference type="PANTHER" id="PTHR11707:SF28">
    <property type="entry name" value="60 KDA LYSOPHOSPHOLIPASE"/>
    <property type="match status" value="1"/>
</dbReference>
<gene>
    <name evidence="9" type="ORF">SAMN05421780_101236</name>
</gene>
<feature type="active site" evidence="6">
    <location>
        <position position="112"/>
    </location>
</feature>
<name>A0A1I1DI27_9BACT</name>
<dbReference type="CDD" id="cd08963">
    <property type="entry name" value="L-asparaginase_I"/>
    <property type="match status" value="1"/>
</dbReference>
<proteinExistence type="inferred from homology"/>
<dbReference type="SFLD" id="SFLDS00057">
    <property type="entry name" value="Glutaminase/Asparaginase"/>
    <property type="match status" value="1"/>
</dbReference>
<dbReference type="Pfam" id="PF00710">
    <property type="entry name" value="Asparaginase"/>
    <property type="match status" value="1"/>
</dbReference>
<dbReference type="GO" id="GO:0004067">
    <property type="term" value="F:asparaginase activity"/>
    <property type="evidence" value="ECO:0007669"/>
    <property type="project" value="UniProtKB-UniRule"/>
</dbReference>
<dbReference type="EC" id="3.5.1.1" evidence="2"/>
<dbReference type="InterPro" id="IPR027473">
    <property type="entry name" value="L-asparaginase_C"/>
</dbReference>
<dbReference type="InterPro" id="IPR037152">
    <property type="entry name" value="L-asparaginase_N_sf"/>
</dbReference>
<evidence type="ECO:0000313" key="9">
    <source>
        <dbReference type="EMBL" id="SFB74571.1"/>
    </source>
</evidence>
<dbReference type="PROSITE" id="PS51732">
    <property type="entry name" value="ASN_GLN_ASE_3"/>
    <property type="match status" value="1"/>
</dbReference>
<dbReference type="SUPFAM" id="SSF53774">
    <property type="entry name" value="Glutaminase/Asparaginase"/>
    <property type="match status" value="1"/>
</dbReference>
<dbReference type="PRINTS" id="PR00139">
    <property type="entry name" value="ASNGLNASE"/>
</dbReference>
<dbReference type="FunFam" id="3.40.50.1170:FF:000001">
    <property type="entry name" value="L-asparaginase 2"/>
    <property type="match status" value="1"/>
</dbReference>
<dbReference type="SMART" id="SM00870">
    <property type="entry name" value="Asparaginase"/>
    <property type="match status" value="1"/>
</dbReference>
<evidence type="ECO:0000259" key="7">
    <source>
        <dbReference type="Pfam" id="PF00710"/>
    </source>
</evidence>
<reference evidence="9 10" key="1">
    <citation type="submission" date="2016-10" db="EMBL/GenBank/DDBJ databases">
        <authorList>
            <person name="de Groot N.N."/>
        </authorList>
    </citation>
    <scope>NUCLEOTIDE SEQUENCE [LARGE SCALE GENOMIC DNA]</scope>
    <source>
        <strain evidence="9 10">DSM 6793</strain>
    </source>
</reference>
<feature type="active site" description="O-isoaspartyl threonine intermediate" evidence="4">
    <location>
        <position position="36"/>
    </location>
</feature>
<feature type="domain" description="L-asparaginase N-terminal" evidence="7">
    <location>
        <begin position="28"/>
        <end position="216"/>
    </location>
</feature>
<feature type="binding site" evidence="5">
    <location>
        <begin position="112"/>
        <end position="113"/>
    </location>
    <ligand>
        <name>substrate</name>
    </ligand>
</feature>
<dbReference type="NCBIfam" id="TIGR00519">
    <property type="entry name" value="asnASE_I"/>
    <property type="match status" value="1"/>
</dbReference>
<dbReference type="InterPro" id="IPR027475">
    <property type="entry name" value="Asparaginase/glutaminase_AS2"/>
</dbReference>
<dbReference type="Pfam" id="PF17763">
    <property type="entry name" value="Asparaginase_C"/>
    <property type="match status" value="1"/>
</dbReference>
<dbReference type="Proteomes" id="UP000199514">
    <property type="component" value="Unassembled WGS sequence"/>
</dbReference>
<dbReference type="InterPro" id="IPR041725">
    <property type="entry name" value="L-asparaginase_I"/>
</dbReference>
<feature type="binding site" evidence="5">
    <location>
        <position position="81"/>
    </location>
    <ligand>
        <name>substrate</name>
    </ligand>
</feature>
<dbReference type="InterPro" id="IPR027474">
    <property type="entry name" value="L-asparaginase_N"/>
</dbReference>
<evidence type="ECO:0000256" key="1">
    <source>
        <dbReference type="ARBA" id="ARBA00010518"/>
    </source>
</evidence>
<dbReference type="PIRSF" id="PIRSF001220">
    <property type="entry name" value="L-ASNase_gatD"/>
    <property type="match status" value="1"/>
</dbReference>
<dbReference type="InterPro" id="IPR006033">
    <property type="entry name" value="AsnA_fam"/>
</dbReference>
<dbReference type="PROSITE" id="PS00917">
    <property type="entry name" value="ASN_GLN_ASE_2"/>
    <property type="match status" value="1"/>
</dbReference>
<evidence type="ECO:0000256" key="4">
    <source>
        <dbReference type="PIRSR" id="PIRSR001220-1"/>
    </source>
</evidence>
<evidence type="ECO:0000259" key="8">
    <source>
        <dbReference type="Pfam" id="PF17763"/>
    </source>
</evidence>
<dbReference type="InterPro" id="IPR036152">
    <property type="entry name" value="Asp/glu_Ase-like_sf"/>
</dbReference>
<feature type="domain" description="Asparaginase/glutaminase C-terminal" evidence="8">
    <location>
        <begin position="238"/>
        <end position="352"/>
    </location>
</feature>
<accession>A0A1I1DI27</accession>
<dbReference type="EMBL" id="FOLE01000001">
    <property type="protein sequence ID" value="SFB74571.1"/>
    <property type="molecule type" value="Genomic_DNA"/>
</dbReference>
<dbReference type="RefSeq" id="WP_245756663.1">
    <property type="nucleotide sequence ID" value="NZ_FOLE01000001.1"/>
</dbReference>
<evidence type="ECO:0000313" key="10">
    <source>
        <dbReference type="Proteomes" id="UP000199514"/>
    </source>
</evidence>
<dbReference type="FunFam" id="3.40.50.40:FF:000001">
    <property type="entry name" value="L-asparaginase 1"/>
    <property type="match status" value="1"/>
</dbReference>
<evidence type="ECO:0000256" key="6">
    <source>
        <dbReference type="PROSITE-ProRule" id="PRU10100"/>
    </source>
</evidence>
<dbReference type="AlphaFoldDB" id="A0A1I1DI27"/>
<sequence>MKRLFYKKIHYKTVNINTSAPKPAEASILVIYTGGTLGMVFDEVGKHLVPFDFEQILDKIPELSRFGFSLTVISFNQLIDSANVSPAHWIALATLIEENYAKYNGFVIIHGTDTMAYSASALSFLLENLNKPVILTGAQLPIGAVRTDARENLITALEIAAARKDGRPLVTEVCIYFNNKLLRGNRAKKVESAQFGAFESANYPALAECGIRIDYNSLVIKPYQPFSTLKVYKKMDTRVAILKLFPGVGPEIVESIINLPNLKGVVIETYGSGNAPTESWFIESLKKAINKGIIVYNVSQCNGGTVMQGRYETSKSLMQIGVLSGGDITTEAAVTKLMFLLGNDDSYGDVKRNLTRAIRGEMTV</sequence>
<dbReference type="InterPro" id="IPR040919">
    <property type="entry name" value="Asparaginase_C"/>
</dbReference>
<dbReference type="STRING" id="927664.SAMN05421780_101236"/>
<dbReference type="GO" id="GO:0009066">
    <property type="term" value="P:aspartate family amino acid metabolic process"/>
    <property type="evidence" value="ECO:0007669"/>
    <property type="project" value="UniProtKB-ARBA"/>
</dbReference>
<evidence type="ECO:0000256" key="3">
    <source>
        <dbReference type="ARBA" id="ARBA00022801"/>
    </source>
</evidence>
<keyword evidence="10" id="KW-1185">Reference proteome</keyword>
<dbReference type="Gene3D" id="3.40.50.40">
    <property type="match status" value="1"/>
</dbReference>
<dbReference type="PIRSF" id="PIRSF500176">
    <property type="entry name" value="L_ASNase"/>
    <property type="match status" value="1"/>
</dbReference>
<protein>
    <recommendedName>
        <fullName evidence="2">asparaginase</fullName>
        <ecNumber evidence="2">3.5.1.1</ecNumber>
    </recommendedName>
</protein>
<organism evidence="9 10">
    <name type="scientific">Flexibacter flexilis DSM 6793</name>
    <dbReference type="NCBI Taxonomy" id="927664"/>
    <lineage>
        <taxon>Bacteria</taxon>
        <taxon>Pseudomonadati</taxon>
        <taxon>Bacteroidota</taxon>
        <taxon>Cytophagia</taxon>
        <taxon>Cytophagales</taxon>
        <taxon>Flexibacteraceae</taxon>
        <taxon>Flexibacter</taxon>
    </lineage>
</organism>
<dbReference type="InterPro" id="IPR006034">
    <property type="entry name" value="Asparaginase/glutaminase-like"/>
</dbReference>
<dbReference type="PANTHER" id="PTHR11707">
    <property type="entry name" value="L-ASPARAGINASE"/>
    <property type="match status" value="1"/>
</dbReference>